<dbReference type="PANTHER" id="PTHR47874">
    <property type="entry name" value="EXPRESSED PROTEIN"/>
    <property type="match status" value="1"/>
</dbReference>
<dbReference type="InterPro" id="IPR011990">
    <property type="entry name" value="TPR-like_helical_dom_sf"/>
</dbReference>
<dbReference type="Pfam" id="PF13041">
    <property type="entry name" value="PPR_2"/>
    <property type="match status" value="2"/>
</dbReference>
<reference evidence="5 6" key="1">
    <citation type="submission" date="2025-04" db="UniProtKB">
        <authorList>
            <consortium name="RefSeq"/>
        </authorList>
    </citation>
    <scope>IDENTIFICATION</scope>
    <source>
        <tissue evidence="5 6">Young leaves</tissue>
    </source>
</reference>
<dbReference type="GeneID" id="111431181"/>
<dbReference type="PANTHER" id="PTHR47874:SF1">
    <property type="entry name" value="OS05G0407900 PROTEIN"/>
    <property type="match status" value="1"/>
</dbReference>
<evidence type="ECO:0000313" key="6">
    <source>
        <dbReference type="RefSeq" id="XP_022923508.1"/>
    </source>
</evidence>
<evidence type="ECO:0000313" key="4">
    <source>
        <dbReference type="Proteomes" id="UP000504609"/>
    </source>
</evidence>
<evidence type="ECO:0000256" key="2">
    <source>
        <dbReference type="ARBA" id="ARBA00022737"/>
    </source>
</evidence>
<keyword evidence="2" id="KW-0677">Repeat</keyword>
<dbReference type="Gene3D" id="1.25.40.10">
    <property type="entry name" value="Tetratricopeptide repeat domain"/>
    <property type="match status" value="3"/>
</dbReference>
<gene>
    <name evidence="5 6" type="primary">LOC111431181</name>
</gene>
<dbReference type="RefSeq" id="XP_022923508.1">
    <property type="nucleotide sequence ID" value="XM_023067740.1"/>
</dbReference>
<feature type="repeat" description="PPR" evidence="3">
    <location>
        <begin position="260"/>
        <end position="294"/>
    </location>
</feature>
<evidence type="ECO:0000256" key="1">
    <source>
        <dbReference type="ARBA" id="ARBA00007626"/>
    </source>
</evidence>
<dbReference type="RefSeq" id="XP_022923507.1">
    <property type="nucleotide sequence ID" value="XM_023067739.1"/>
</dbReference>
<name>A0A6J1E6A9_CUCMO</name>
<dbReference type="NCBIfam" id="TIGR00756">
    <property type="entry name" value="PPR"/>
    <property type="match status" value="3"/>
</dbReference>
<organism evidence="4 5">
    <name type="scientific">Cucurbita moschata</name>
    <name type="common">Winter crookneck squash</name>
    <name type="synonym">Cucurbita pepo var. moschata</name>
    <dbReference type="NCBI Taxonomy" id="3662"/>
    <lineage>
        <taxon>Eukaryota</taxon>
        <taxon>Viridiplantae</taxon>
        <taxon>Streptophyta</taxon>
        <taxon>Embryophyta</taxon>
        <taxon>Tracheophyta</taxon>
        <taxon>Spermatophyta</taxon>
        <taxon>Magnoliopsida</taxon>
        <taxon>eudicotyledons</taxon>
        <taxon>Gunneridae</taxon>
        <taxon>Pentapetalae</taxon>
        <taxon>rosids</taxon>
        <taxon>fabids</taxon>
        <taxon>Cucurbitales</taxon>
        <taxon>Cucurbitaceae</taxon>
        <taxon>Cucurbiteae</taxon>
        <taxon>Cucurbita</taxon>
    </lineage>
</organism>
<dbReference type="SMR" id="A0A6J1E6A9"/>
<sequence>MKQLWKFSVRHRFLVNRNIFAPFSFSLANNSNHFIFPHGLHTQSCSSSSPVPSISSFSLLPNIIELFSNKPSDQDLLVRSIMQRKVTEVMHELIQNAEDSDKIVKVLEDNEGFLLRRHADSSAFVELLKQLGSQPHLALEVFNWRRRQEGSFPLTAEEYAKSITLAGRSKNVDLAVELFTEASNKRVKTTSIYNALMGAYMYNGLADKCHSLFRDLKRDANCVPTIVTYNILLSVFGRLMLVDHMEATLREIHDLDLSPNVSTYNHLIAGYVTAWMWDKMEQTFLKMKASSVKPNTETLLLMLRGYAHSDNLEKMEEMHELSKDHVDDKNFPLIRTMICAYCRSTIADKVTKIEALLKLIPKEEYRPWLNVLLIKVYAQEDWLERMENSINEAFEHGTSVNTLHVMRSISASYFRCNAVDKLTNFVSRAECSGWRICRSLYHCKMVMFASEKRFEEMESVLDEMKNINLDWTKKTFWILYKAYSLSGCRYKVDQVSCYMCKLGYGIPSDLSPS</sequence>
<protein>
    <submittedName>
        <fullName evidence="5 6">Pentatricopeptide repeat-containing protein At2g30780</fullName>
    </submittedName>
</protein>
<comment type="similarity">
    <text evidence="1">Belongs to the PPR family. P subfamily.</text>
</comment>
<proteinExistence type="inferred from homology"/>
<accession>A0A6J1E6A9</accession>
<dbReference type="AlphaFoldDB" id="A0A6J1E6A9"/>
<keyword evidence="4" id="KW-1185">Reference proteome</keyword>
<dbReference type="InterPro" id="IPR044179">
    <property type="entry name" value="PPR5-like"/>
</dbReference>
<dbReference type="InterPro" id="IPR002885">
    <property type="entry name" value="PPR_rpt"/>
</dbReference>
<dbReference type="Proteomes" id="UP000504609">
    <property type="component" value="Unplaced"/>
</dbReference>
<dbReference type="GO" id="GO:0003729">
    <property type="term" value="F:mRNA binding"/>
    <property type="evidence" value="ECO:0007669"/>
    <property type="project" value="InterPro"/>
</dbReference>
<dbReference type="PROSITE" id="PS51375">
    <property type="entry name" value="PPR"/>
    <property type="match status" value="1"/>
</dbReference>
<dbReference type="KEGG" id="cmos:111431181"/>
<evidence type="ECO:0000256" key="3">
    <source>
        <dbReference type="PROSITE-ProRule" id="PRU00708"/>
    </source>
</evidence>
<evidence type="ECO:0000313" key="5">
    <source>
        <dbReference type="RefSeq" id="XP_022923507.1"/>
    </source>
</evidence>